<reference evidence="1" key="1">
    <citation type="submission" date="2020-04" db="EMBL/GenBank/DDBJ databases">
        <authorList>
            <person name="Chiriac C."/>
            <person name="Salcher M."/>
            <person name="Ghai R."/>
            <person name="Kavagutti S V."/>
        </authorList>
    </citation>
    <scope>NUCLEOTIDE SEQUENCE</scope>
</reference>
<organism evidence="1">
    <name type="scientific">uncultured Caudovirales phage</name>
    <dbReference type="NCBI Taxonomy" id="2100421"/>
    <lineage>
        <taxon>Viruses</taxon>
        <taxon>Duplodnaviria</taxon>
        <taxon>Heunggongvirae</taxon>
        <taxon>Uroviricota</taxon>
        <taxon>Caudoviricetes</taxon>
        <taxon>Peduoviridae</taxon>
        <taxon>Maltschvirus</taxon>
        <taxon>Maltschvirus maltsch</taxon>
    </lineage>
</organism>
<accession>A0A6J5N9G3</accession>
<dbReference type="EMBL" id="LR796642">
    <property type="protein sequence ID" value="CAB4155553.1"/>
    <property type="molecule type" value="Genomic_DNA"/>
</dbReference>
<evidence type="ECO:0000313" key="1">
    <source>
        <dbReference type="EMBL" id="CAB4155553.1"/>
    </source>
</evidence>
<sequence>MASLDDILTAQKNGVVAINGNSTALLRAQGGYTSATVTTDTLVASGRGYLVSWTVVVGGSAAGSVYNSNSTSSLLAGQKLCPIGTTAGVFPAGLVFTNGIVVSPGTGQSINVTYSLG</sequence>
<gene>
    <name evidence="1" type="ORF">UFOVP661_6</name>
</gene>
<name>A0A6J5N9G3_9CAUD</name>
<protein>
    <submittedName>
        <fullName evidence="1">Uncharacterized protein</fullName>
    </submittedName>
</protein>
<proteinExistence type="predicted"/>